<evidence type="ECO:0000313" key="3">
    <source>
        <dbReference type="Proteomes" id="UP000887116"/>
    </source>
</evidence>
<feature type="transmembrane region" description="Helical" evidence="1">
    <location>
        <begin position="21"/>
        <end position="38"/>
    </location>
</feature>
<dbReference type="OrthoDB" id="515887at2759"/>
<dbReference type="SUPFAM" id="SSF103473">
    <property type="entry name" value="MFS general substrate transporter"/>
    <property type="match status" value="1"/>
</dbReference>
<dbReference type="Gene3D" id="1.20.1250.20">
    <property type="entry name" value="MFS general substrate transporter like domains"/>
    <property type="match status" value="1"/>
</dbReference>
<dbReference type="Proteomes" id="UP000887116">
    <property type="component" value="Unassembled WGS sequence"/>
</dbReference>
<name>A0A8X6GQ39_TRICU</name>
<organism evidence="2 3">
    <name type="scientific">Trichonephila clavata</name>
    <name type="common">Joro spider</name>
    <name type="synonym">Nephila clavata</name>
    <dbReference type="NCBI Taxonomy" id="2740835"/>
    <lineage>
        <taxon>Eukaryota</taxon>
        <taxon>Metazoa</taxon>
        <taxon>Ecdysozoa</taxon>
        <taxon>Arthropoda</taxon>
        <taxon>Chelicerata</taxon>
        <taxon>Arachnida</taxon>
        <taxon>Araneae</taxon>
        <taxon>Araneomorphae</taxon>
        <taxon>Entelegynae</taxon>
        <taxon>Araneoidea</taxon>
        <taxon>Nephilidae</taxon>
        <taxon>Trichonephila</taxon>
    </lineage>
</organism>
<evidence type="ECO:0000313" key="2">
    <source>
        <dbReference type="EMBL" id="GFQ87223.1"/>
    </source>
</evidence>
<dbReference type="GO" id="GO:0016020">
    <property type="term" value="C:membrane"/>
    <property type="evidence" value="ECO:0007669"/>
    <property type="project" value="TreeGrafter"/>
</dbReference>
<keyword evidence="1" id="KW-1133">Transmembrane helix</keyword>
<keyword evidence="1" id="KW-0812">Transmembrane</keyword>
<keyword evidence="3" id="KW-1185">Reference proteome</keyword>
<keyword evidence="1" id="KW-0472">Membrane</keyword>
<proteinExistence type="predicted"/>
<dbReference type="EMBL" id="BMAO01013242">
    <property type="protein sequence ID" value="GFQ87223.1"/>
    <property type="molecule type" value="Genomic_DNA"/>
</dbReference>
<dbReference type="PANTHER" id="PTHR16172:SF30">
    <property type="entry name" value="SUGAR BABY, ISOFORM C"/>
    <property type="match status" value="1"/>
</dbReference>
<protein>
    <submittedName>
        <fullName evidence="2">Major facilitator superfamily domain-containing protein 6</fullName>
    </submittedName>
</protein>
<accession>A0A8X6GQ39</accession>
<sequence>MSSKPGTEAMTQSVIFSTHEGLGAGLGCVLAGIGFDYIGGHQTFFFASMFSAFGLVLSVIMYFFIIRRNEGKMQVTPPSNSKQCIAFESVIPQPSIHSLVKDSS</sequence>
<dbReference type="AlphaFoldDB" id="A0A8X6GQ39"/>
<dbReference type="InterPro" id="IPR051717">
    <property type="entry name" value="MFS_MFSD6"/>
</dbReference>
<gene>
    <name evidence="2" type="primary">NCL1_31510</name>
    <name evidence="2" type="ORF">TNCT_103761</name>
</gene>
<reference evidence="2" key="1">
    <citation type="submission" date="2020-07" db="EMBL/GenBank/DDBJ databases">
        <title>Multicomponent nature underlies the extraordinary mechanical properties of spider dragline silk.</title>
        <authorList>
            <person name="Kono N."/>
            <person name="Nakamura H."/>
            <person name="Mori M."/>
            <person name="Yoshida Y."/>
            <person name="Ohtoshi R."/>
            <person name="Malay A.D."/>
            <person name="Moran D.A.P."/>
            <person name="Tomita M."/>
            <person name="Numata K."/>
            <person name="Arakawa K."/>
        </authorList>
    </citation>
    <scope>NUCLEOTIDE SEQUENCE</scope>
</reference>
<feature type="transmembrane region" description="Helical" evidence="1">
    <location>
        <begin position="44"/>
        <end position="65"/>
    </location>
</feature>
<dbReference type="PANTHER" id="PTHR16172">
    <property type="entry name" value="MAJOR FACILITATOR SUPERFAMILY DOMAIN-CONTAINING PROTEIN 6-LIKE"/>
    <property type="match status" value="1"/>
</dbReference>
<evidence type="ECO:0000256" key="1">
    <source>
        <dbReference type="SAM" id="Phobius"/>
    </source>
</evidence>
<comment type="caution">
    <text evidence="2">The sequence shown here is derived from an EMBL/GenBank/DDBJ whole genome shotgun (WGS) entry which is preliminary data.</text>
</comment>
<dbReference type="InterPro" id="IPR036259">
    <property type="entry name" value="MFS_trans_sf"/>
</dbReference>